<evidence type="ECO:0000313" key="3">
    <source>
        <dbReference type="EMBL" id="JAU59956.1"/>
    </source>
</evidence>
<feature type="domain" description="DUF287" evidence="2">
    <location>
        <begin position="19"/>
        <end position="71"/>
    </location>
</feature>
<feature type="region of interest" description="Disordered" evidence="1">
    <location>
        <begin position="82"/>
        <end position="120"/>
    </location>
</feature>
<evidence type="ECO:0000256" key="1">
    <source>
        <dbReference type="SAM" id="MobiDB-lite"/>
    </source>
</evidence>
<proteinExistence type="predicted"/>
<name>A0A1J3H083_NOCCA</name>
<gene>
    <name evidence="3" type="ORF">LE_TR2897_c9_g1_i1_g.7979</name>
</gene>
<protein>
    <recommendedName>
        <fullName evidence="2">DUF287 domain-containing protein</fullName>
    </recommendedName>
</protein>
<organism evidence="3">
    <name type="scientific">Noccaea caerulescens</name>
    <name type="common">Alpine penny-cress</name>
    <name type="synonym">Thlaspi caerulescens</name>
    <dbReference type="NCBI Taxonomy" id="107243"/>
    <lineage>
        <taxon>Eukaryota</taxon>
        <taxon>Viridiplantae</taxon>
        <taxon>Streptophyta</taxon>
        <taxon>Embryophyta</taxon>
        <taxon>Tracheophyta</taxon>
        <taxon>Spermatophyta</taxon>
        <taxon>Magnoliopsida</taxon>
        <taxon>eudicotyledons</taxon>
        <taxon>Gunneridae</taxon>
        <taxon>Pentapetalae</taxon>
        <taxon>rosids</taxon>
        <taxon>malvids</taxon>
        <taxon>Brassicales</taxon>
        <taxon>Brassicaceae</taxon>
        <taxon>Coluteocarpeae</taxon>
        <taxon>Noccaea</taxon>
    </lineage>
</organism>
<dbReference type="InterPro" id="IPR005048">
    <property type="entry name" value="DUF287"/>
</dbReference>
<feature type="region of interest" description="Disordered" evidence="1">
    <location>
        <begin position="194"/>
        <end position="220"/>
    </location>
</feature>
<dbReference type="AlphaFoldDB" id="A0A1J3H083"/>
<dbReference type="Pfam" id="PF03384">
    <property type="entry name" value="DUF287"/>
    <property type="match status" value="1"/>
</dbReference>
<feature type="compositionally biased region" description="Gly residues" evidence="1">
    <location>
        <begin position="197"/>
        <end position="215"/>
    </location>
</feature>
<dbReference type="EMBL" id="GEVL01017385">
    <property type="protein sequence ID" value="JAU59956.1"/>
    <property type="molecule type" value="Transcribed_RNA"/>
</dbReference>
<accession>A0A1J3H083</accession>
<feature type="compositionally biased region" description="Acidic residues" evidence="1">
    <location>
        <begin position="82"/>
        <end position="91"/>
    </location>
</feature>
<evidence type="ECO:0000259" key="2">
    <source>
        <dbReference type="Pfam" id="PF03384"/>
    </source>
</evidence>
<sequence length="240" mass="26053">MVCKVEITYQLYLFYSQDIDSILEPTVDEELLLARIMNGLEEEDDAIDPIVDGWKQRIMVERRPIFFEELYKKDVAGRAGEYAEEAEEVENENLPGGTDVPASNAPTTEVPTAEVPATEGGAETASLVKKIVEEAMEKGFKKMYDHVDNLFRNMDSRVKEVEKFVKDKFVKEGRGDGSEDRVGDGDGVGVGVEDVGGLRGETGVGVGVDGDGARGGASEMEVEVQVEEAEGNGAQASVPI</sequence>
<reference evidence="3" key="1">
    <citation type="submission" date="2016-07" db="EMBL/GenBank/DDBJ databases">
        <title>De novo transcriptome assembly of four accessions of the metal hyperaccumulator plant Noccaea caerulescens.</title>
        <authorList>
            <person name="Blande D."/>
            <person name="Halimaa P."/>
            <person name="Tervahauta A.I."/>
            <person name="Aarts M.G."/>
            <person name="Karenlampi S.O."/>
        </authorList>
    </citation>
    <scope>NUCLEOTIDE SEQUENCE</scope>
</reference>